<keyword evidence="1" id="KW-0175">Coiled coil</keyword>
<feature type="compositionally biased region" description="Polar residues" evidence="2">
    <location>
        <begin position="231"/>
        <end position="251"/>
    </location>
</feature>
<keyword evidence="4" id="KW-1185">Reference proteome</keyword>
<feature type="coiled-coil region" evidence="1">
    <location>
        <begin position="326"/>
        <end position="355"/>
    </location>
</feature>
<dbReference type="PANTHER" id="PTHR21178:SF8">
    <property type="entry name" value="CILIA- AND FLAGELLA-ASSOCIATED PROTEIN 61"/>
    <property type="match status" value="1"/>
</dbReference>
<feature type="non-terminal residue" evidence="3">
    <location>
        <position position="716"/>
    </location>
</feature>
<feature type="region of interest" description="Disordered" evidence="2">
    <location>
        <begin position="225"/>
        <end position="277"/>
    </location>
</feature>
<protein>
    <submittedName>
        <fullName evidence="3">Uncharacterized protein</fullName>
    </submittedName>
</protein>
<reference evidence="3 4" key="1">
    <citation type="journal article" date="2017" name="Int. J. Parasitol.">
        <title>The genome of the protozoan parasite Cystoisospora suis and a reverse vaccinology approach to identify vaccine candidates.</title>
        <authorList>
            <person name="Palmieri N."/>
            <person name="Shrestha A."/>
            <person name="Ruttkowski B."/>
            <person name="Beck T."/>
            <person name="Vogl C."/>
            <person name="Tomley F."/>
            <person name="Blake D.P."/>
            <person name="Joachim A."/>
        </authorList>
    </citation>
    <scope>NUCLEOTIDE SEQUENCE [LARGE SCALE GENOMIC DNA]</scope>
    <source>
        <strain evidence="3 4">Wien I</strain>
    </source>
</reference>
<dbReference type="VEuPathDB" id="ToxoDB:CSUI_001260"/>
<dbReference type="GeneID" id="94424677"/>
<feature type="compositionally biased region" description="Basic and acidic residues" evidence="2">
    <location>
        <begin position="256"/>
        <end position="266"/>
    </location>
</feature>
<dbReference type="AlphaFoldDB" id="A0A2C6KY50"/>
<dbReference type="InterPro" id="IPR038884">
    <property type="entry name" value="CFAP61"/>
</dbReference>
<dbReference type="RefSeq" id="XP_067926562.1">
    <property type="nucleotide sequence ID" value="XM_068061466.1"/>
</dbReference>
<comment type="caution">
    <text evidence="3">The sequence shown here is derived from an EMBL/GenBank/DDBJ whole genome shotgun (WGS) entry which is preliminary data.</text>
</comment>
<dbReference type="PANTHER" id="PTHR21178">
    <property type="entry name" value="CILIA- AND FLAGELLA-ASSOCIATED PROTEIN 61"/>
    <property type="match status" value="1"/>
</dbReference>
<dbReference type="Proteomes" id="UP000221165">
    <property type="component" value="Unassembled WGS sequence"/>
</dbReference>
<dbReference type="EMBL" id="MIGC01000497">
    <property type="protein sequence ID" value="PHJ24890.1"/>
    <property type="molecule type" value="Genomic_DNA"/>
</dbReference>
<evidence type="ECO:0000256" key="1">
    <source>
        <dbReference type="SAM" id="Coils"/>
    </source>
</evidence>
<dbReference type="OrthoDB" id="354872at2759"/>
<name>A0A2C6KY50_9APIC</name>
<evidence type="ECO:0000313" key="4">
    <source>
        <dbReference type="Proteomes" id="UP000221165"/>
    </source>
</evidence>
<proteinExistence type="predicted"/>
<evidence type="ECO:0000313" key="3">
    <source>
        <dbReference type="EMBL" id="PHJ24890.1"/>
    </source>
</evidence>
<evidence type="ECO:0000256" key="2">
    <source>
        <dbReference type="SAM" id="MobiDB-lite"/>
    </source>
</evidence>
<feature type="compositionally biased region" description="Polar residues" evidence="2">
    <location>
        <begin position="268"/>
        <end position="277"/>
    </location>
</feature>
<gene>
    <name evidence="3" type="ORF">CSUI_001260</name>
</gene>
<accession>A0A2C6KY50</accession>
<sequence length="716" mass="79566">MSDRRRSTRASVGPDGGLYDMDREFIDSTTKVYQLWELLLNHSEIQLEPEQVSTVLLALHWWGDVVISHPMGEIPKEKLKSALQRLSRAALEHFAITYNTPGWLQKLPTEHKNAFAINVFGLEKQWHSQALELILPAFSVFKEKDYCLILQPPSAPVLPFMRYFSAEKKKPKSSFSQLLFVLHRQALLVTPLFRPLRESDTVAVTEKAAAVGVRLSQEALDNAVEDADNATEVSSGSGDQDVTESEASSQPDNDGSDGRSNSDRSSEAPASQESYVSDQPADHFVVVGTVSEEVVAIAEVRSIDAAELKDLLLKYHLEPYLLHGQRRKQQEVRDLLEERRERREAKRKLRRLVVAPIEEIEQDEQIDDKLNYDAFGGHAVLSICLIDASFQFYVPLLLREVMRLAGAKLLHTVIEPTGPASSAFYHFFPVKPKAVSAIKYLDAISPHHGYFASADGGGSSSSPDGMPGPERITASIIKRRATVQEALQHFEIHEASLIRRTEKREDVTLLAPGGLPLINHEAKPLLSQSTTDYDEPSEIRRLLIDLRVRVVDRRITRIDRKRGQGAPGCFGLSRNGLRDDRLGRAEAGGGGETGDSFFSGVLLPYDFLILATGMQDSSLQEIGVRSWGLDDVHDLCEESSSSSSALSIRKVDGCISSADPRLHDLLDEKGPYLVPLRWNPLTSAVVYGRSLDAYCLVHALLHRDVPAQKITLVLPP</sequence>
<organism evidence="3 4">
    <name type="scientific">Cystoisospora suis</name>
    <dbReference type="NCBI Taxonomy" id="483139"/>
    <lineage>
        <taxon>Eukaryota</taxon>
        <taxon>Sar</taxon>
        <taxon>Alveolata</taxon>
        <taxon>Apicomplexa</taxon>
        <taxon>Conoidasida</taxon>
        <taxon>Coccidia</taxon>
        <taxon>Eucoccidiorida</taxon>
        <taxon>Eimeriorina</taxon>
        <taxon>Sarcocystidae</taxon>
        <taxon>Cystoisospora</taxon>
    </lineage>
</organism>